<dbReference type="PANTHER" id="PTHR31672">
    <property type="entry name" value="BNACNNG10540D PROTEIN"/>
    <property type="match status" value="1"/>
</dbReference>
<dbReference type="Gramene" id="PGSC0003DMT400046082">
    <property type="protein sequence ID" value="PGSC0003DMT400046082"/>
    <property type="gene ID" value="PGSC0003DMG400017884"/>
</dbReference>
<dbReference type="InterPro" id="IPR011043">
    <property type="entry name" value="Gal_Oxase/kelch_b-propeller"/>
</dbReference>
<dbReference type="Proteomes" id="UP000011115">
    <property type="component" value="Unassembled WGS sequence"/>
</dbReference>
<dbReference type="InterPro" id="IPR036047">
    <property type="entry name" value="F-box-like_dom_sf"/>
</dbReference>
<proteinExistence type="predicted"/>
<dbReference type="HOGENOM" id="CLU_052911_0_0_1"/>
<organism evidence="2 3">
    <name type="scientific">Solanum tuberosum</name>
    <name type="common">Potato</name>
    <dbReference type="NCBI Taxonomy" id="4113"/>
    <lineage>
        <taxon>Eukaryota</taxon>
        <taxon>Viridiplantae</taxon>
        <taxon>Streptophyta</taxon>
        <taxon>Embryophyta</taxon>
        <taxon>Tracheophyta</taxon>
        <taxon>Spermatophyta</taxon>
        <taxon>Magnoliopsida</taxon>
        <taxon>eudicotyledons</taxon>
        <taxon>Gunneridae</taxon>
        <taxon>Pentapetalae</taxon>
        <taxon>asterids</taxon>
        <taxon>lamiids</taxon>
        <taxon>Solanales</taxon>
        <taxon>Solanaceae</taxon>
        <taxon>Solanoideae</taxon>
        <taxon>Solaneae</taxon>
        <taxon>Solanum</taxon>
    </lineage>
</organism>
<keyword evidence="3" id="KW-1185">Reference proteome</keyword>
<name>M1BIM6_SOLTU</name>
<dbReference type="Gene3D" id="1.20.1280.50">
    <property type="match status" value="1"/>
</dbReference>
<accession>M1BIM6</accession>
<evidence type="ECO:0000313" key="3">
    <source>
        <dbReference type="Proteomes" id="UP000011115"/>
    </source>
</evidence>
<dbReference type="Pfam" id="PF00646">
    <property type="entry name" value="F-box"/>
    <property type="match status" value="1"/>
</dbReference>
<dbReference type="EnsemblPlants" id="PGSC0003DMT400046082">
    <property type="protein sequence ID" value="PGSC0003DMT400046082"/>
    <property type="gene ID" value="PGSC0003DMG400017884"/>
</dbReference>
<dbReference type="InParanoid" id="M1BIM6"/>
<evidence type="ECO:0000313" key="2">
    <source>
        <dbReference type="EnsemblPlants" id="PGSC0003DMT400046082"/>
    </source>
</evidence>
<feature type="domain" description="F-box" evidence="1">
    <location>
        <begin position="10"/>
        <end position="49"/>
    </location>
</feature>
<dbReference type="SUPFAM" id="SSF81383">
    <property type="entry name" value="F-box domain"/>
    <property type="match status" value="1"/>
</dbReference>
<dbReference type="eggNOG" id="ENOG502STF4">
    <property type="taxonomic scope" value="Eukaryota"/>
</dbReference>
<dbReference type="SUPFAM" id="SSF50965">
    <property type="entry name" value="Galactose oxidase, central domain"/>
    <property type="match status" value="1"/>
</dbReference>
<dbReference type="PANTHER" id="PTHR31672:SF13">
    <property type="entry name" value="F-BOX PROTEIN CPR30-LIKE"/>
    <property type="match status" value="1"/>
</dbReference>
<dbReference type="AlphaFoldDB" id="M1BIM6"/>
<evidence type="ECO:0000259" key="1">
    <source>
        <dbReference type="Pfam" id="PF00646"/>
    </source>
</evidence>
<reference evidence="3" key="1">
    <citation type="journal article" date="2011" name="Nature">
        <title>Genome sequence and analysis of the tuber crop potato.</title>
        <authorList>
            <consortium name="The Potato Genome Sequencing Consortium"/>
        </authorList>
    </citation>
    <scope>NUCLEOTIDE SEQUENCE [LARGE SCALE GENOMIC DNA]</scope>
    <source>
        <strain evidence="3">cv. DM1-3 516 R44</strain>
    </source>
</reference>
<dbReference type="PaxDb" id="4113-PGSC0003DMT400046082"/>
<dbReference type="InterPro" id="IPR050796">
    <property type="entry name" value="SCF_F-box_component"/>
</dbReference>
<dbReference type="InterPro" id="IPR001810">
    <property type="entry name" value="F-box_dom"/>
</dbReference>
<reference evidence="2" key="2">
    <citation type="submission" date="2015-06" db="UniProtKB">
        <authorList>
            <consortium name="EnsemblPlants"/>
        </authorList>
    </citation>
    <scope>IDENTIFICATION</scope>
    <source>
        <strain evidence="2">DM1-3 516 R44</strain>
    </source>
</reference>
<protein>
    <submittedName>
        <fullName evidence="2">F-box protein interaction domain containing protein</fullName>
    </submittedName>
</protein>
<dbReference type="FunCoup" id="M1BIM6">
    <property type="interactions" value="30"/>
</dbReference>
<dbReference type="OMA" id="NARIWHC"/>
<sequence length="379" mass="44034">MKRLESMSMNLNDDLVAEIISYLPLKLAIQCKVISKNFNRWISDPKFYKTLFQHQKLSTLVLAYKVNGETSGLQKYFKNLIIPTIDGPFHTEPFGFRIVAESKGLLLLVFSRLGLFCIFNPITGAHQFIPYPDHYRRRVIDHARLFVDYPASDQYKLVTLEILEKRKPKYKIHILEPYGLMWREFQLTRAKRISIKKPEHGSLLHWVIHDGLILVFDAKREEATILNPSKFISIHHKPNPNARIWHCSSRKLVMVQGQLTFVHTYHKWTIIAVYNFESRNWRVSPAFEPRTYACLPIYIDGKEVLFLVGGGYLYEYDFDRNTIKKVADYSDISYGVPSVIYPFKPSLASVHETLAGTVYANHLPSIIAILDELKRCITI</sequence>